<keyword evidence="5 8" id="KW-0812">Transmembrane</keyword>
<evidence type="ECO:0000313" key="9">
    <source>
        <dbReference type="EMBL" id="MBN8195424.1"/>
    </source>
</evidence>
<dbReference type="InterPro" id="IPR037294">
    <property type="entry name" value="ABC_BtuC-like"/>
</dbReference>
<keyword evidence="3" id="KW-0813">Transport</keyword>
<reference evidence="9" key="1">
    <citation type="submission" date="2020-12" db="EMBL/GenBank/DDBJ databases">
        <title>Oil enriched cultivation method for isolating marine PHA-producing bacteria.</title>
        <authorList>
            <person name="Zheng W."/>
            <person name="Yu S."/>
            <person name="Huang Y."/>
        </authorList>
    </citation>
    <scope>NUCLEOTIDE SEQUENCE</scope>
    <source>
        <strain evidence="9">SY-2-3</strain>
    </source>
</reference>
<keyword evidence="4" id="KW-1003">Cell membrane</keyword>
<feature type="transmembrane region" description="Helical" evidence="8">
    <location>
        <begin position="144"/>
        <end position="164"/>
    </location>
</feature>
<comment type="caution">
    <text evidence="9">The sequence shown here is derived from an EMBL/GenBank/DDBJ whole genome shotgun (WGS) entry which is preliminary data.</text>
</comment>
<dbReference type="FunFam" id="1.10.3470.10:FF:000001">
    <property type="entry name" value="Vitamin B12 ABC transporter permease BtuC"/>
    <property type="match status" value="1"/>
</dbReference>
<dbReference type="PANTHER" id="PTHR30472:SF25">
    <property type="entry name" value="ABC TRANSPORTER PERMEASE PROTEIN MJ0876-RELATED"/>
    <property type="match status" value="1"/>
</dbReference>
<evidence type="ECO:0000256" key="2">
    <source>
        <dbReference type="ARBA" id="ARBA00007935"/>
    </source>
</evidence>
<dbReference type="GO" id="GO:0005886">
    <property type="term" value="C:plasma membrane"/>
    <property type="evidence" value="ECO:0007669"/>
    <property type="project" value="UniProtKB-SubCell"/>
</dbReference>
<dbReference type="CDD" id="cd06550">
    <property type="entry name" value="TM_ABC_iron-siderophores_like"/>
    <property type="match status" value="1"/>
</dbReference>
<feature type="transmembrane region" description="Helical" evidence="8">
    <location>
        <begin position="334"/>
        <end position="353"/>
    </location>
</feature>
<name>A0A8I1M5V2_9PROT</name>
<evidence type="ECO:0000256" key="1">
    <source>
        <dbReference type="ARBA" id="ARBA00004651"/>
    </source>
</evidence>
<accession>A0A8I1M5V2</accession>
<dbReference type="RefSeq" id="WP_206926557.1">
    <property type="nucleotide sequence ID" value="NZ_JAEKJW010000001.1"/>
</dbReference>
<dbReference type="Proteomes" id="UP000664405">
    <property type="component" value="Unassembled WGS sequence"/>
</dbReference>
<feature type="transmembrane region" description="Helical" evidence="8">
    <location>
        <begin position="268"/>
        <end position="291"/>
    </location>
</feature>
<protein>
    <submittedName>
        <fullName evidence="9">Iron ABC transporter permease</fullName>
    </submittedName>
</protein>
<feature type="transmembrane region" description="Helical" evidence="8">
    <location>
        <begin position="115"/>
        <end position="138"/>
    </location>
</feature>
<feature type="transmembrane region" description="Helical" evidence="8">
    <location>
        <begin position="82"/>
        <end position="103"/>
    </location>
</feature>
<sequence length="361" mass="37495">MKSVKQVETSLRQYWQINRPVMVLVLLMVALLVLVIISLGTGGARIELGDVVAHIAHRIGVAGVGIDAFDARVLDTLRLPRIARAIVIGAGLGLAGAVMQSLFRNPIADPGIIGVSASAALGAVAMIVTGHIILGSYYPVVGPYGVPLAAFGGAVIATAFIRILSRQDGQTDAAIMLLIGVAINAMAFAGVGVFTYMADDAQLRSLTFWQMGALAGNGPTDTPALIIMGLGIAYLMTLGTPLNLFLLGEAEARHLGVEVEHLKRRATVVTALVVGAAVAVSGIIGFVGLVAPHLVRLVTGPDNRYVLPASAICGAIMLTGADAVARIIVLPAELPIGLVTGIVGGPFFLGLLMREKKRRRL</sequence>
<evidence type="ECO:0000256" key="3">
    <source>
        <dbReference type="ARBA" id="ARBA00022448"/>
    </source>
</evidence>
<keyword evidence="6 8" id="KW-1133">Transmembrane helix</keyword>
<dbReference type="PANTHER" id="PTHR30472">
    <property type="entry name" value="FERRIC ENTEROBACTIN TRANSPORT SYSTEM PERMEASE PROTEIN"/>
    <property type="match status" value="1"/>
</dbReference>
<evidence type="ECO:0000256" key="7">
    <source>
        <dbReference type="ARBA" id="ARBA00023136"/>
    </source>
</evidence>
<evidence type="ECO:0000256" key="5">
    <source>
        <dbReference type="ARBA" id="ARBA00022692"/>
    </source>
</evidence>
<feature type="transmembrane region" description="Helical" evidence="8">
    <location>
        <begin position="21"/>
        <end position="40"/>
    </location>
</feature>
<feature type="transmembrane region" description="Helical" evidence="8">
    <location>
        <begin position="224"/>
        <end position="247"/>
    </location>
</feature>
<evidence type="ECO:0000313" key="10">
    <source>
        <dbReference type="Proteomes" id="UP000664405"/>
    </source>
</evidence>
<proteinExistence type="inferred from homology"/>
<organism evidence="9 10">
    <name type="scientific">Thalassospira povalilytica</name>
    <dbReference type="NCBI Taxonomy" id="732237"/>
    <lineage>
        <taxon>Bacteria</taxon>
        <taxon>Pseudomonadati</taxon>
        <taxon>Pseudomonadota</taxon>
        <taxon>Alphaproteobacteria</taxon>
        <taxon>Rhodospirillales</taxon>
        <taxon>Thalassospiraceae</taxon>
        <taxon>Thalassospira</taxon>
    </lineage>
</organism>
<dbReference type="EMBL" id="JAEKJW010000001">
    <property type="protein sequence ID" value="MBN8195424.1"/>
    <property type="molecule type" value="Genomic_DNA"/>
</dbReference>
<dbReference type="GO" id="GO:0022857">
    <property type="term" value="F:transmembrane transporter activity"/>
    <property type="evidence" value="ECO:0007669"/>
    <property type="project" value="InterPro"/>
</dbReference>
<comment type="similarity">
    <text evidence="2">Belongs to the binding-protein-dependent transport system permease family. FecCD subfamily.</text>
</comment>
<feature type="transmembrane region" description="Helical" evidence="8">
    <location>
        <begin position="176"/>
        <end position="198"/>
    </location>
</feature>
<dbReference type="Pfam" id="PF01032">
    <property type="entry name" value="FecCD"/>
    <property type="match status" value="1"/>
</dbReference>
<gene>
    <name evidence="9" type="ORF">JF547_02740</name>
</gene>
<dbReference type="InterPro" id="IPR000522">
    <property type="entry name" value="ABC_transptr_permease_BtuC"/>
</dbReference>
<evidence type="ECO:0000256" key="4">
    <source>
        <dbReference type="ARBA" id="ARBA00022475"/>
    </source>
</evidence>
<dbReference type="Gene3D" id="1.10.3470.10">
    <property type="entry name" value="ABC transporter involved in vitamin B12 uptake, BtuC"/>
    <property type="match status" value="1"/>
</dbReference>
<comment type="subcellular location">
    <subcellularLocation>
        <location evidence="1">Cell membrane</location>
        <topology evidence="1">Multi-pass membrane protein</topology>
    </subcellularLocation>
</comment>
<dbReference type="GO" id="GO:0033214">
    <property type="term" value="P:siderophore-iron import into cell"/>
    <property type="evidence" value="ECO:0007669"/>
    <property type="project" value="TreeGrafter"/>
</dbReference>
<evidence type="ECO:0000256" key="8">
    <source>
        <dbReference type="SAM" id="Phobius"/>
    </source>
</evidence>
<dbReference type="SUPFAM" id="SSF81345">
    <property type="entry name" value="ABC transporter involved in vitamin B12 uptake, BtuC"/>
    <property type="match status" value="1"/>
</dbReference>
<evidence type="ECO:0000256" key="6">
    <source>
        <dbReference type="ARBA" id="ARBA00022989"/>
    </source>
</evidence>
<keyword evidence="7 8" id="KW-0472">Membrane</keyword>
<dbReference type="AlphaFoldDB" id="A0A8I1M5V2"/>